<dbReference type="InterPro" id="IPR006847">
    <property type="entry name" value="IF2_N"/>
</dbReference>
<evidence type="ECO:0000256" key="6">
    <source>
        <dbReference type="ARBA" id="ARBA00023134"/>
    </source>
</evidence>
<name>A0A7C6EC85_UNCW3</name>
<dbReference type="FunFam" id="3.40.50.10050:FF:000001">
    <property type="entry name" value="Translation initiation factor IF-2"/>
    <property type="match status" value="1"/>
</dbReference>
<dbReference type="NCBIfam" id="TIGR00487">
    <property type="entry name" value="IF-2"/>
    <property type="match status" value="1"/>
</dbReference>
<dbReference type="EMBL" id="DTLI01000049">
    <property type="protein sequence ID" value="HHS51640.1"/>
    <property type="molecule type" value="Genomic_DNA"/>
</dbReference>
<dbReference type="GO" id="GO:0003743">
    <property type="term" value="F:translation initiation factor activity"/>
    <property type="evidence" value="ECO:0007669"/>
    <property type="project" value="UniProtKB-UniRule"/>
</dbReference>
<dbReference type="HAMAP" id="MF_00100_B">
    <property type="entry name" value="IF_2_B"/>
    <property type="match status" value="1"/>
</dbReference>
<keyword evidence="8" id="KW-0963">Cytoplasm</keyword>
<evidence type="ECO:0000256" key="1">
    <source>
        <dbReference type="ARBA" id="ARBA00007733"/>
    </source>
</evidence>
<feature type="binding site" evidence="8">
    <location>
        <begin position="303"/>
        <end position="306"/>
    </location>
    <ligand>
        <name>GTP</name>
        <dbReference type="ChEBI" id="CHEBI:37565"/>
    </ligand>
</feature>
<dbReference type="PROSITE" id="PS51722">
    <property type="entry name" value="G_TR_2"/>
    <property type="match status" value="1"/>
</dbReference>
<evidence type="ECO:0000256" key="9">
    <source>
        <dbReference type="RuleBase" id="RU000644"/>
    </source>
</evidence>
<keyword evidence="4 8" id="KW-0547">Nucleotide-binding</keyword>
<dbReference type="InterPro" id="IPR000178">
    <property type="entry name" value="TF_IF2_bacterial-like"/>
</dbReference>
<feature type="binding site" evidence="8">
    <location>
        <begin position="203"/>
        <end position="210"/>
    </location>
    <ligand>
        <name>GTP</name>
        <dbReference type="ChEBI" id="CHEBI:37565"/>
    </ligand>
</feature>
<sequence length="699" mass="77380">MARMRICDAAANLNLSSEALVSILKSLGYPARGYTSYIEPEEYKAVSEKLKKEKSFYKKSLKAKSLKRKEETQSRALEQKIQQSIKQTLVKLEKREIRHRRTKPKVTTTSKTEEPKKVKVTPYMSVAELAHAFSVTTAEVIKKCLAIGLLATVNQRLDMDTITVLADEFGVEIEVESEEFLEEVPSEEKFEEKPRPPVVVVMGHVDHGKTALLDYIRKTKVAQTEYGGITQSIGAYMVNYKNSKIVFLDTPGHEAFTSMRARGAMVTDIAILVVAADDGVMPQTLEALNHARAAGVPIIVCITKMDLAQANPERVKAQLAQHNLNVEGYGGTTLCVETSSRTGQGIEELLDAIFLTSLELNLKARYSGRAKGVVLEARVSRGRGNLATVLIQEGTLRRGDVFVCGSEYGRVRDLLSENFVKLPEATPSMPVQVIGFSGLPEPGDRFDVVGDERTAREIAQRRFMAKRNRILATPKLTLENLQKRIVEGKVKELKIILKADVWGSAEALREALEGLSLDEVRVKIIHSGVGAITVSDVLLACASEAVIVGFHTEPLAEASAMAQREGVEIRTYRIIYSAIDDIRAAMLGLLEPEKREKVIGKAVVRQVFVIPRVGTIAGCYVQEGKVEREAMARVFRQGEEIFVGKIISLKHFKEDVKEIDTGYECGIGIANLTDIQPDDILEVFKIEEVARTPQEKGKE</sequence>
<dbReference type="GO" id="GO:0005829">
    <property type="term" value="C:cytosol"/>
    <property type="evidence" value="ECO:0007669"/>
    <property type="project" value="TreeGrafter"/>
</dbReference>
<dbReference type="SUPFAM" id="SSF50447">
    <property type="entry name" value="Translation proteins"/>
    <property type="match status" value="2"/>
</dbReference>
<dbReference type="FunFam" id="2.40.30.10:FF:000054">
    <property type="entry name" value="Translation initiation factor IF-2"/>
    <property type="match status" value="1"/>
</dbReference>
<dbReference type="InterPro" id="IPR005225">
    <property type="entry name" value="Small_GTP-bd"/>
</dbReference>
<dbReference type="CDD" id="cd03692">
    <property type="entry name" value="mtIF2_IVc"/>
    <property type="match status" value="1"/>
</dbReference>
<dbReference type="Pfam" id="PF11987">
    <property type="entry name" value="IF-2"/>
    <property type="match status" value="1"/>
</dbReference>
<protein>
    <recommendedName>
        <fullName evidence="2 8">Translation initiation factor IF-2</fullName>
    </recommendedName>
</protein>
<dbReference type="PANTHER" id="PTHR43381">
    <property type="entry name" value="TRANSLATION INITIATION FACTOR IF-2-RELATED"/>
    <property type="match status" value="1"/>
</dbReference>
<keyword evidence="3 8" id="KW-0396">Initiation factor</keyword>
<dbReference type="SUPFAM" id="SSF52156">
    <property type="entry name" value="Initiation factor IF2/eIF5b, domain 3"/>
    <property type="match status" value="1"/>
</dbReference>
<keyword evidence="6 8" id="KW-0342">GTP-binding</keyword>
<comment type="caution">
    <text evidence="11">The sequence shown here is derived from an EMBL/GenBank/DDBJ whole genome shotgun (WGS) entry which is preliminary data.</text>
</comment>
<proteinExistence type="inferred from homology"/>
<dbReference type="InterPro" id="IPR044145">
    <property type="entry name" value="IF2_II"/>
</dbReference>
<evidence type="ECO:0000256" key="5">
    <source>
        <dbReference type="ARBA" id="ARBA00022917"/>
    </source>
</evidence>
<dbReference type="Pfam" id="PF00009">
    <property type="entry name" value="GTP_EFTU"/>
    <property type="match status" value="1"/>
</dbReference>
<keyword evidence="5 8" id="KW-0648">Protein biosynthesis</keyword>
<comment type="similarity">
    <text evidence="1 8 9">Belongs to the TRAFAC class translation factor GTPase superfamily. Classic translation factor GTPase family. IF-2 subfamily.</text>
</comment>
<dbReference type="AlphaFoldDB" id="A0A7C6EC85"/>
<dbReference type="InterPro" id="IPR027417">
    <property type="entry name" value="P-loop_NTPase"/>
</dbReference>
<accession>A0A7C6EC85</accession>
<dbReference type="Gene3D" id="3.40.50.300">
    <property type="entry name" value="P-loop containing nucleotide triphosphate hydrolases"/>
    <property type="match status" value="1"/>
</dbReference>
<dbReference type="FunFam" id="3.40.50.300:FF:000019">
    <property type="entry name" value="Translation initiation factor IF-2"/>
    <property type="match status" value="1"/>
</dbReference>
<dbReference type="CDD" id="cd01887">
    <property type="entry name" value="IF2_eIF5B"/>
    <property type="match status" value="1"/>
</dbReference>
<dbReference type="CDD" id="cd03702">
    <property type="entry name" value="IF2_mtIF2_II"/>
    <property type="match status" value="1"/>
</dbReference>
<dbReference type="InterPro" id="IPR000795">
    <property type="entry name" value="T_Tr_GTP-bd_dom"/>
</dbReference>
<evidence type="ECO:0000259" key="10">
    <source>
        <dbReference type="PROSITE" id="PS51722"/>
    </source>
</evidence>
<dbReference type="InterPro" id="IPR023115">
    <property type="entry name" value="TIF_IF2_dom3"/>
</dbReference>
<evidence type="ECO:0000256" key="8">
    <source>
        <dbReference type="HAMAP-Rule" id="MF_00100"/>
    </source>
</evidence>
<dbReference type="InterPro" id="IPR015760">
    <property type="entry name" value="TIF_IF2"/>
</dbReference>
<dbReference type="PROSITE" id="PS01176">
    <property type="entry name" value="IF2"/>
    <property type="match status" value="1"/>
</dbReference>
<reference evidence="11" key="1">
    <citation type="journal article" date="2020" name="mSystems">
        <title>Genome- and Community-Level Interaction Insights into Carbon Utilization and Element Cycling Functions of Hydrothermarchaeota in Hydrothermal Sediment.</title>
        <authorList>
            <person name="Zhou Z."/>
            <person name="Liu Y."/>
            <person name="Xu W."/>
            <person name="Pan J."/>
            <person name="Luo Z.H."/>
            <person name="Li M."/>
        </authorList>
    </citation>
    <scope>NUCLEOTIDE SEQUENCE [LARGE SCALE GENOMIC DNA]</scope>
    <source>
        <strain evidence="11">SpSt-876</strain>
    </source>
</reference>
<evidence type="ECO:0000256" key="7">
    <source>
        <dbReference type="ARBA" id="ARBA00025162"/>
    </source>
</evidence>
<evidence type="ECO:0000256" key="3">
    <source>
        <dbReference type="ARBA" id="ARBA00022540"/>
    </source>
</evidence>
<dbReference type="SUPFAM" id="SSF52540">
    <property type="entry name" value="P-loop containing nucleoside triphosphate hydrolases"/>
    <property type="match status" value="1"/>
</dbReference>
<dbReference type="InterPro" id="IPR036925">
    <property type="entry name" value="TIF_IF2_dom3_sf"/>
</dbReference>
<dbReference type="PANTHER" id="PTHR43381:SF5">
    <property type="entry name" value="TR-TYPE G DOMAIN-CONTAINING PROTEIN"/>
    <property type="match status" value="1"/>
</dbReference>
<dbReference type="NCBIfam" id="TIGR00231">
    <property type="entry name" value="small_GTP"/>
    <property type="match status" value="1"/>
</dbReference>
<feature type="domain" description="Tr-type G" evidence="10">
    <location>
        <begin position="194"/>
        <end position="363"/>
    </location>
</feature>
<dbReference type="Gene3D" id="1.10.10.2480">
    <property type="match status" value="1"/>
</dbReference>
<dbReference type="InterPro" id="IPR053905">
    <property type="entry name" value="EF-G-like_DII"/>
</dbReference>
<feature type="binding site" evidence="8">
    <location>
        <begin position="249"/>
        <end position="253"/>
    </location>
    <ligand>
        <name>GTP</name>
        <dbReference type="ChEBI" id="CHEBI:37565"/>
    </ligand>
</feature>
<dbReference type="GO" id="GO:0005525">
    <property type="term" value="F:GTP binding"/>
    <property type="evidence" value="ECO:0007669"/>
    <property type="project" value="UniProtKB-KW"/>
</dbReference>
<organism evidence="11">
    <name type="scientific">candidate division WOR-3 bacterium</name>
    <dbReference type="NCBI Taxonomy" id="2052148"/>
    <lineage>
        <taxon>Bacteria</taxon>
        <taxon>Bacteria division WOR-3</taxon>
    </lineage>
</organism>
<evidence type="ECO:0000256" key="2">
    <source>
        <dbReference type="ARBA" id="ARBA00020675"/>
    </source>
</evidence>
<dbReference type="InterPro" id="IPR009000">
    <property type="entry name" value="Transl_B-barrel_sf"/>
</dbReference>
<comment type="function">
    <text evidence="7 8 9">One of the essential components for the initiation of protein synthesis. Protects formylmethionyl-tRNA from spontaneous hydrolysis and promotes its binding to the 30S ribosomal subunits. Also involved in the hydrolysis of GTP during the formation of the 70S ribosomal complex.</text>
</comment>
<dbReference type="Pfam" id="PF04760">
    <property type="entry name" value="IF2_N"/>
    <property type="match status" value="1"/>
</dbReference>
<dbReference type="Gene3D" id="3.40.50.10050">
    <property type="entry name" value="Translation initiation factor IF- 2, domain 3"/>
    <property type="match status" value="1"/>
</dbReference>
<feature type="region of interest" description="G-domain" evidence="8">
    <location>
        <begin position="197"/>
        <end position="345"/>
    </location>
</feature>
<gene>
    <name evidence="8" type="primary">infB</name>
    <name evidence="11" type="ORF">ENW73_02070</name>
</gene>
<comment type="subcellular location">
    <subcellularLocation>
        <location evidence="8">Cytoplasm</location>
    </subcellularLocation>
</comment>
<dbReference type="GO" id="GO:0003924">
    <property type="term" value="F:GTPase activity"/>
    <property type="evidence" value="ECO:0007669"/>
    <property type="project" value="UniProtKB-UniRule"/>
</dbReference>
<evidence type="ECO:0000256" key="4">
    <source>
        <dbReference type="ARBA" id="ARBA00022741"/>
    </source>
</evidence>
<dbReference type="FunFam" id="2.40.30.10:FF:000008">
    <property type="entry name" value="Translation initiation factor IF-2"/>
    <property type="match status" value="1"/>
</dbReference>
<evidence type="ECO:0000313" key="11">
    <source>
        <dbReference type="EMBL" id="HHS51640.1"/>
    </source>
</evidence>
<dbReference type="Gene3D" id="2.40.30.10">
    <property type="entry name" value="Translation factors"/>
    <property type="match status" value="2"/>
</dbReference>
<dbReference type="Pfam" id="PF22042">
    <property type="entry name" value="EF-G_D2"/>
    <property type="match status" value="1"/>
</dbReference>